<feature type="compositionally biased region" description="Polar residues" evidence="1">
    <location>
        <begin position="48"/>
        <end position="58"/>
    </location>
</feature>
<proteinExistence type="predicted"/>
<feature type="region of interest" description="Disordered" evidence="1">
    <location>
        <begin position="6"/>
        <end position="82"/>
    </location>
</feature>
<gene>
    <name evidence="2" type="ORF">SYNPS1DRAFT_31794</name>
</gene>
<organism evidence="2 3">
    <name type="scientific">Syncephalis pseudoplumigaleata</name>
    <dbReference type="NCBI Taxonomy" id="1712513"/>
    <lineage>
        <taxon>Eukaryota</taxon>
        <taxon>Fungi</taxon>
        <taxon>Fungi incertae sedis</taxon>
        <taxon>Zoopagomycota</taxon>
        <taxon>Zoopagomycotina</taxon>
        <taxon>Zoopagomycetes</taxon>
        <taxon>Zoopagales</taxon>
        <taxon>Piptocephalidaceae</taxon>
        <taxon>Syncephalis</taxon>
    </lineage>
</organism>
<keyword evidence="3" id="KW-1185">Reference proteome</keyword>
<dbReference type="AlphaFoldDB" id="A0A4P9YRX1"/>
<evidence type="ECO:0000256" key="1">
    <source>
        <dbReference type="SAM" id="MobiDB-lite"/>
    </source>
</evidence>
<feature type="compositionally biased region" description="Basic residues" evidence="1">
    <location>
        <begin position="28"/>
        <end position="40"/>
    </location>
</feature>
<feature type="compositionally biased region" description="Low complexity" evidence="1">
    <location>
        <begin position="254"/>
        <end position="269"/>
    </location>
</feature>
<feature type="compositionally biased region" description="Polar residues" evidence="1">
    <location>
        <begin position="13"/>
        <end position="26"/>
    </location>
</feature>
<name>A0A4P9YRX1_9FUNG</name>
<evidence type="ECO:0000313" key="3">
    <source>
        <dbReference type="Proteomes" id="UP000278143"/>
    </source>
</evidence>
<feature type="compositionally biased region" description="Low complexity" evidence="1">
    <location>
        <begin position="418"/>
        <end position="434"/>
    </location>
</feature>
<dbReference type="Proteomes" id="UP000278143">
    <property type="component" value="Unassembled WGS sequence"/>
</dbReference>
<dbReference type="OrthoDB" id="10519832at2759"/>
<accession>A0A4P9YRX1</accession>
<protein>
    <submittedName>
        <fullName evidence="2">Uncharacterized protein</fullName>
    </submittedName>
</protein>
<feature type="region of interest" description="Disordered" evidence="1">
    <location>
        <begin position="250"/>
        <end position="270"/>
    </location>
</feature>
<sequence>MPLCVSAAAPSMLEQTQSPPLAQPTATLRRHRRRSSHHHLMNLPARPVSTSPYIQHGSSAAAAAAGYPTHRPRPVTPEDNEQPYNNMAAAVGTFMEDACQHPIPRSQSVRLCGEANGSAPPLRPLDILAPCPKKAGGHMGSGWQRWMAGFPPTSASTAPHTDSPRHSGRMLARPLSFCFGEDLDLDGDLDEANRRMASLQREFSGNHARQASVEAEAEAEALAPVVVDLSLSVSNESPILDDLMRVSSGPAMAPLPEQQPSSSASLQAAHRPAIAIPSDREKQAHRGPISAAGESAAMAELMGIFSQPGGGGGSPTSLVGGELPAMPALMESDDTSEPWQVAIPATTSTQAALLEAAIMGSDSDTDVDDHCSSHAGNVSGHSIEQDDAHASNGHNPVEKAESARKSRKVPPRLNSLPSTTSSSSSSTTLRQAARPPVPAPSPRSPAPCP</sequence>
<dbReference type="EMBL" id="KZ991914">
    <property type="protein sequence ID" value="RKP22597.1"/>
    <property type="molecule type" value="Genomic_DNA"/>
</dbReference>
<feature type="region of interest" description="Disordered" evidence="1">
    <location>
        <begin position="362"/>
        <end position="449"/>
    </location>
</feature>
<reference evidence="3" key="1">
    <citation type="journal article" date="2018" name="Nat. Microbiol.">
        <title>Leveraging single-cell genomics to expand the fungal tree of life.</title>
        <authorList>
            <person name="Ahrendt S.R."/>
            <person name="Quandt C.A."/>
            <person name="Ciobanu D."/>
            <person name="Clum A."/>
            <person name="Salamov A."/>
            <person name="Andreopoulos B."/>
            <person name="Cheng J.F."/>
            <person name="Woyke T."/>
            <person name="Pelin A."/>
            <person name="Henrissat B."/>
            <person name="Reynolds N.K."/>
            <person name="Benny G.L."/>
            <person name="Smith M.E."/>
            <person name="James T.Y."/>
            <person name="Grigoriev I.V."/>
        </authorList>
    </citation>
    <scope>NUCLEOTIDE SEQUENCE [LARGE SCALE GENOMIC DNA]</scope>
    <source>
        <strain evidence="3">Benny S71-1</strain>
    </source>
</reference>
<feature type="compositionally biased region" description="Pro residues" evidence="1">
    <location>
        <begin position="435"/>
        <end position="449"/>
    </location>
</feature>
<evidence type="ECO:0000313" key="2">
    <source>
        <dbReference type="EMBL" id="RKP22597.1"/>
    </source>
</evidence>